<evidence type="ECO:0000313" key="2">
    <source>
        <dbReference type="EMBL" id="KAL0921529.1"/>
    </source>
</evidence>
<keyword evidence="3" id="KW-1185">Reference proteome</keyword>
<dbReference type="AlphaFoldDB" id="A0ABD0V8J6"/>
<proteinExistence type="predicted"/>
<feature type="chain" id="PRO_5044877736" evidence="1">
    <location>
        <begin position="24"/>
        <end position="63"/>
    </location>
</feature>
<evidence type="ECO:0000313" key="3">
    <source>
        <dbReference type="Proteomes" id="UP001552299"/>
    </source>
</evidence>
<gene>
    <name evidence="2" type="ORF">M5K25_008610</name>
</gene>
<organism evidence="2 3">
    <name type="scientific">Dendrobium thyrsiflorum</name>
    <name type="common">Pinecone-like raceme dendrobium</name>
    <name type="synonym">Orchid</name>
    <dbReference type="NCBI Taxonomy" id="117978"/>
    <lineage>
        <taxon>Eukaryota</taxon>
        <taxon>Viridiplantae</taxon>
        <taxon>Streptophyta</taxon>
        <taxon>Embryophyta</taxon>
        <taxon>Tracheophyta</taxon>
        <taxon>Spermatophyta</taxon>
        <taxon>Magnoliopsida</taxon>
        <taxon>Liliopsida</taxon>
        <taxon>Asparagales</taxon>
        <taxon>Orchidaceae</taxon>
        <taxon>Epidendroideae</taxon>
        <taxon>Malaxideae</taxon>
        <taxon>Dendrobiinae</taxon>
        <taxon>Dendrobium</taxon>
    </lineage>
</organism>
<keyword evidence="1" id="KW-0732">Signal</keyword>
<reference evidence="2 3" key="1">
    <citation type="journal article" date="2024" name="Plant Biotechnol. J.">
        <title>Dendrobium thyrsiflorum genome and its molecular insights into genes involved in important horticultural traits.</title>
        <authorList>
            <person name="Chen B."/>
            <person name="Wang J.Y."/>
            <person name="Zheng P.J."/>
            <person name="Li K.L."/>
            <person name="Liang Y.M."/>
            <person name="Chen X.F."/>
            <person name="Zhang C."/>
            <person name="Zhao X."/>
            <person name="He X."/>
            <person name="Zhang G.Q."/>
            <person name="Liu Z.J."/>
            <person name="Xu Q."/>
        </authorList>
    </citation>
    <scope>NUCLEOTIDE SEQUENCE [LARGE SCALE GENOMIC DNA]</scope>
    <source>
        <strain evidence="2">GZMU011</strain>
    </source>
</reference>
<accession>A0ABD0V8J6</accession>
<comment type="caution">
    <text evidence="2">The sequence shown here is derived from an EMBL/GenBank/DDBJ whole genome shotgun (WGS) entry which is preliminary data.</text>
</comment>
<evidence type="ECO:0000256" key="1">
    <source>
        <dbReference type="SAM" id="SignalP"/>
    </source>
</evidence>
<protein>
    <submittedName>
        <fullName evidence="2">Uncharacterized protein</fullName>
    </submittedName>
</protein>
<dbReference type="Proteomes" id="UP001552299">
    <property type="component" value="Unassembled WGS sequence"/>
</dbReference>
<feature type="signal peptide" evidence="1">
    <location>
        <begin position="1"/>
        <end position="23"/>
    </location>
</feature>
<sequence length="63" mass="7417">MAWEDSFLCNFLFLRTFLSFLLNKPPQLSPAEAIDDTEEDDKARFNNVAAQKHFHQSFHALRF</sequence>
<name>A0ABD0V8J6_DENTH</name>
<dbReference type="EMBL" id="JANQDX010000007">
    <property type="protein sequence ID" value="KAL0921529.1"/>
    <property type="molecule type" value="Genomic_DNA"/>
</dbReference>